<evidence type="ECO:0008006" key="7">
    <source>
        <dbReference type="Google" id="ProtNLM"/>
    </source>
</evidence>
<dbReference type="KEGG" id="hje:HacjB3_11600"/>
<organism evidence="3 5">
    <name type="scientific">Halalkalicoccus jeotgali (strain DSM 18796 / CECT 7217 / JCM 14584 / KCTC 4019 / B3)</name>
    <dbReference type="NCBI Taxonomy" id="795797"/>
    <lineage>
        <taxon>Archaea</taxon>
        <taxon>Methanobacteriati</taxon>
        <taxon>Methanobacteriota</taxon>
        <taxon>Stenosarchaea group</taxon>
        <taxon>Halobacteria</taxon>
        <taxon>Halobacteriales</taxon>
        <taxon>Halococcaceae</taxon>
        <taxon>Halalkalicoccus</taxon>
    </lineage>
</organism>
<reference evidence="4 6" key="2">
    <citation type="journal article" date="2014" name="PLoS Genet.">
        <title>Phylogenetically driven sequencing of extremely halophilic archaea reveals strategies for static and dynamic osmo-response.</title>
        <authorList>
            <person name="Becker E.A."/>
            <person name="Seitzer P.M."/>
            <person name="Tritt A."/>
            <person name="Larsen D."/>
            <person name="Krusor M."/>
            <person name="Yao A.I."/>
            <person name="Wu D."/>
            <person name="Madern D."/>
            <person name="Eisen J.A."/>
            <person name="Darling A.E."/>
            <person name="Facciotti M.T."/>
        </authorList>
    </citation>
    <scope>NUCLEOTIDE SEQUENCE [LARGE SCALE GENOMIC DNA]</scope>
    <source>
        <strain evidence="4">B3</strain>
        <strain evidence="6">DSM 18796 / CECT 7217 / JCM 14584 / KCTC 4019 / B3</strain>
    </source>
</reference>
<dbReference type="Proteomes" id="UP000011645">
    <property type="component" value="Unassembled WGS sequence"/>
</dbReference>
<dbReference type="eggNOG" id="arCOG06260">
    <property type="taxonomic scope" value="Archaea"/>
</dbReference>
<accession>D8J5K7</accession>
<dbReference type="OrthoDB" id="210904at2157"/>
<gene>
    <name evidence="3" type="ordered locus">HacjB3_11600</name>
    <name evidence="4" type="ORF">C497_11048</name>
</gene>
<dbReference type="Proteomes" id="UP000000390">
    <property type="component" value="Chromosome"/>
</dbReference>
<reference evidence="3 5" key="1">
    <citation type="journal article" date="2010" name="J. Bacteriol.">
        <title>Complete genome sequence of Halalkalicoccus jeotgali B3(T), an extremely halophilic archaeon.</title>
        <authorList>
            <person name="Roh S.W."/>
            <person name="Nam Y.D."/>
            <person name="Nam S.H."/>
            <person name="Choi S.H."/>
            <person name="Park H.S."/>
            <person name="Bae J.W."/>
        </authorList>
    </citation>
    <scope>NUCLEOTIDE SEQUENCE [LARGE SCALE GENOMIC DNA]</scope>
    <source>
        <strain evidence="3">B3</strain>
        <strain evidence="5">DSM 18796 / CECT 7217 / JCM 14584 / KCTC 4019 / B3</strain>
    </source>
</reference>
<evidence type="ECO:0000256" key="2">
    <source>
        <dbReference type="SAM" id="Phobius"/>
    </source>
</evidence>
<dbReference type="AlphaFoldDB" id="D8J5K7"/>
<proteinExistence type="predicted"/>
<keyword evidence="6" id="KW-1185">Reference proteome</keyword>
<sequence length="100" mass="10255">MEGKPHRFAGRTPAVSESATAGSRVSGHRVVVAIYVGLVVFAGIMGFLLGSIVEDLRSVALLGVIPIPPTPIGLAVYGSVTIALLLGVLLLGVRYASSVE</sequence>
<feature type="region of interest" description="Disordered" evidence="1">
    <location>
        <begin position="1"/>
        <end position="24"/>
    </location>
</feature>
<evidence type="ECO:0000256" key="1">
    <source>
        <dbReference type="SAM" id="MobiDB-lite"/>
    </source>
</evidence>
<name>D8J5K7_HALJB</name>
<evidence type="ECO:0000313" key="6">
    <source>
        <dbReference type="Proteomes" id="UP000011645"/>
    </source>
</evidence>
<keyword evidence="2" id="KW-1133">Transmembrane helix</keyword>
<keyword evidence="2" id="KW-0812">Transmembrane</keyword>
<dbReference type="PATRIC" id="fig|795797.18.peg.2322"/>
<protein>
    <recommendedName>
        <fullName evidence="7">Cox cluster protein</fullName>
    </recommendedName>
</protein>
<dbReference type="EMBL" id="AOHV01000028">
    <property type="protein sequence ID" value="ELY36527.1"/>
    <property type="molecule type" value="Genomic_DNA"/>
</dbReference>
<feature type="transmembrane region" description="Helical" evidence="2">
    <location>
        <begin position="30"/>
        <end position="52"/>
    </location>
</feature>
<evidence type="ECO:0000313" key="4">
    <source>
        <dbReference type="EMBL" id="ELY36527.1"/>
    </source>
</evidence>
<dbReference type="Pfam" id="PF24364">
    <property type="entry name" value="DUF7520"/>
    <property type="match status" value="1"/>
</dbReference>
<dbReference type="InterPro" id="IPR055942">
    <property type="entry name" value="DUF7520"/>
</dbReference>
<evidence type="ECO:0000313" key="3">
    <source>
        <dbReference type="EMBL" id="ADJ15703.1"/>
    </source>
</evidence>
<dbReference type="EMBL" id="CP002062">
    <property type="protein sequence ID" value="ADJ15703.1"/>
    <property type="molecule type" value="Genomic_DNA"/>
</dbReference>
<dbReference type="HOGENOM" id="CLU_161118_1_1_2"/>
<keyword evidence="2" id="KW-0472">Membrane</keyword>
<feature type="transmembrane region" description="Helical" evidence="2">
    <location>
        <begin position="72"/>
        <end position="93"/>
    </location>
</feature>
<evidence type="ECO:0000313" key="5">
    <source>
        <dbReference type="Proteomes" id="UP000000390"/>
    </source>
</evidence>